<accession>A0A0G0TPE2</accession>
<proteinExistence type="predicted"/>
<comment type="caution">
    <text evidence="1">The sequence shown here is derived from an EMBL/GenBank/DDBJ whole genome shotgun (WGS) entry which is preliminary data.</text>
</comment>
<evidence type="ECO:0000313" key="2">
    <source>
        <dbReference type="Proteomes" id="UP000034749"/>
    </source>
</evidence>
<protein>
    <submittedName>
        <fullName evidence="1">Uncharacterized protein</fullName>
    </submittedName>
</protein>
<organism evidence="1 2">
    <name type="scientific">Candidatus Nomurabacteria bacterium GW2011_GWA2_40_9</name>
    <dbReference type="NCBI Taxonomy" id="1618734"/>
    <lineage>
        <taxon>Bacteria</taxon>
        <taxon>Candidatus Nomuraibacteriota</taxon>
    </lineage>
</organism>
<reference evidence="1 2" key="1">
    <citation type="journal article" date="2015" name="Nature">
        <title>rRNA introns, odd ribosomes, and small enigmatic genomes across a large radiation of phyla.</title>
        <authorList>
            <person name="Brown C.T."/>
            <person name="Hug L.A."/>
            <person name="Thomas B.C."/>
            <person name="Sharon I."/>
            <person name="Castelle C.J."/>
            <person name="Singh A."/>
            <person name="Wilkins M.J."/>
            <person name="Williams K.H."/>
            <person name="Banfield J.F."/>
        </authorList>
    </citation>
    <scope>NUCLEOTIDE SEQUENCE [LARGE SCALE GENOMIC DNA]</scope>
</reference>
<evidence type="ECO:0000313" key="1">
    <source>
        <dbReference type="EMBL" id="KKR78858.1"/>
    </source>
</evidence>
<dbReference type="AlphaFoldDB" id="A0A0G0TPE2"/>
<name>A0A0G0TPE2_9BACT</name>
<gene>
    <name evidence="1" type="ORF">UU24_C0023G0005</name>
</gene>
<sequence length="191" mass="21708">MDEKKGFNVYYLLLSEGTTEFNLFAYLTKNKFRALFGASSVQFSNRVEIIKDGNQIVSQGKLDGVSTIAHFTSKHILIKAKYAGQRLFYFLDKDIDDSSAIGTLITQDGDLVQFIEYNSEHVMLRLAGKNPKDPSDFGNLSDFRTYCKKECVKQFGKNAHKFKDTDFDSVFKNIDDNNIRATFAELFSTLS</sequence>
<dbReference type="EMBL" id="LBZW01000023">
    <property type="protein sequence ID" value="KKR78858.1"/>
    <property type="molecule type" value="Genomic_DNA"/>
</dbReference>
<dbReference type="Proteomes" id="UP000034749">
    <property type="component" value="Unassembled WGS sequence"/>
</dbReference>